<dbReference type="InterPro" id="IPR024456">
    <property type="entry name" value="Integrase_catalytic_putative"/>
</dbReference>
<dbReference type="GO" id="GO:0006310">
    <property type="term" value="P:DNA recombination"/>
    <property type="evidence" value="ECO:0007669"/>
    <property type="project" value="UniProtKB-KW"/>
</dbReference>
<dbReference type="InterPro" id="IPR013762">
    <property type="entry name" value="Integrase-like_cat_sf"/>
</dbReference>
<feature type="domain" description="Integrase catalytic" evidence="3">
    <location>
        <begin position="128"/>
        <end position="235"/>
    </location>
</feature>
<name>A0AAF0H8M7_9HYPH</name>
<dbReference type="GO" id="GO:0003677">
    <property type="term" value="F:DNA binding"/>
    <property type="evidence" value="ECO:0007669"/>
    <property type="project" value="InterPro"/>
</dbReference>
<sequence length="292" mass="33224">MMDNLTMDLVRLAQRNRDGSFGTQTNRRRGLTAMANDLSDLGYKLPSAASLKPKHIEALVERWLDADTTDASIRNRLTWLRWWAEKINKPNVVNRDNASYGVAERGEITRNRAQTLDPAKYNAIECPYIQASLLLQAAFGLRREEAMKFQPLTAIRADHITLKSSWTKGGRARTIPITTLEQRQVLEHVMRLVPGQGSLIPAHLSYVEHLKRFEYQTFKVNLRNTHGFRHAYAQSRYKVLTGQPCPLAGGKAWATMTQQEREADRAARRQISAELGHGRLKITDIYLGNAFQ</sequence>
<evidence type="ECO:0000259" key="2">
    <source>
        <dbReference type="Pfam" id="PF12834"/>
    </source>
</evidence>
<dbReference type="InterPro" id="IPR024457">
    <property type="entry name" value="Putative_integrase_N"/>
</dbReference>
<evidence type="ECO:0000256" key="1">
    <source>
        <dbReference type="ARBA" id="ARBA00023172"/>
    </source>
</evidence>
<protein>
    <submittedName>
        <fullName evidence="4">Phage integrase N-terminal domain-containing protein</fullName>
    </submittedName>
</protein>
<proteinExistence type="predicted"/>
<accession>A0AAF0H8M7</accession>
<organism evidence="4 5">
    <name type="scientific">Agrobacterium larrymoorei</name>
    <dbReference type="NCBI Taxonomy" id="160699"/>
    <lineage>
        <taxon>Bacteria</taxon>
        <taxon>Pseudomonadati</taxon>
        <taxon>Pseudomonadota</taxon>
        <taxon>Alphaproteobacteria</taxon>
        <taxon>Hyphomicrobiales</taxon>
        <taxon>Rhizobiaceae</taxon>
        <taxon>Rhizobium/Agrobacterium group</taxon>
        <taxon>Agrobacterium</taxon>
    </lineage>
</organism>
<feature type="domain" description="Putative integrase N-terminal" evidence="2">
    <location>
        <begin position="2"/>
        <end position="83"/>
    </location>
</feature>
<evidence type="ECO:0000313" key="4">
    <source>
        <dbReference type="EMBL" id="WHA39741.1"/>
    </source>
</evidence>
<evidence type="ECO:0000313" key="5">
    <source>
        <dbReference type="Proteomes" id="UP000298664"/>
    </source>
</evidence>
<dbReference type="Gene3D" id="1.10.443.10">
    <property type="entry name" value="Intergrase catalytic core"/>
    <property type="match status" value="1"/>
</dbReference>
<dbReference type="Pfam" id="PF12834">
    <property type="entry name" value="Phage_int_SAM_2"/>
    <property type="match status" value="1"/>
</dbReference>
<keyword evidence="1" id="KW-0233">DNA recombination</keyword>
<dbReference type="SUPFAM" id="SSF56349">
    <property type="entry name" value="DNA breaking-rejoining enzymes"/>
    <property type="match status" value="1"/>
</dbReference>
<evidence type="ECO:0000259" key="3">
    <source>
        <dbReference type="Pfam" id="PF12835"/>
    </source>
</evidence>
<dbReference type="Pfam" id="PF12835">
    <property type="entry name" value="Integrase_1"/>
    <property type="match status" value="1"/>
</dbReference>
<dbReference type="Proteomes" id="UP000298664">
    <property type="component" value="Chromosome Circular"/>
</dbReference>
<reference evidence="4" key="1">
    <citation type="submission" date="2023-05" db="EMBL/GenBank/DDBJ databases">
        <title>Complete genome sequence of Agrobacterium larrymoorei CFBP5477.</title>
        <authorList>
            <person name="Yen H.-C."/>
            <person name="Chou L."/>
            <person name="Lin Y.-C."/>
            <person name="Lai E.-M."/>
            <person name="Kuo C.-H."/>
        </authorList>
    </citation>
    <scope>NUCLEOTIDE SEQUENCE</scope>
    <source>
        <strain evidence="4">CFBP5477</strain>
    </source>
</reference>
<dbReference type="EMBL" id="CP124733">
    <property type="protein sequence ID" value="WHA39741.1"/>
    <property type="molecule type" value="Genomic_DNA"/>
</dbReference>
<dbReference type="GO" id="GO:0015074">
    <property type="term" value="P:DNA integration"/>
    <property type="evidence" value="ECO:0007669"/>
    <property type="project" value="InterPro"/>
</dbReference>
<dbReference type="AlphaFoldDB" id="A0AAF0H8M7"/>
<gene>
    <name evidence="4" type="ORF">CFBP5477_007705</name>
</gene>
<dbReference type="InterPro" id="IPR011010">
    <property type="entry name" value="DNA_brk_join_enz"/>
</dbReference>